<reference evidence="11 12" key="1">
    <citation type="submission" date="2010-12" db="EMBL/GenBank/DDBJ databases">
        <title>Complete sequence of Desulfurispirillum indicum S5.</title>
        <authorList>
            <consortium name="US DOE Joint Genome Institute"/>
            <person name="Lucas S."/>
            <person name="Copeland A."/>
            <person name="Lapidus A."/>
            <person name="Cheng J.-F."/>
            <person name="Goodwin L."/>
            <person name="Pitluck S."/>
            <person name="Chertkov O."/>
            <person name="Held B."/>
            <person name="Detter J.C."/>
            <person name="Han C."/>
            <person name="Tapia R."/>
            <person name="Land M."/>
            <person name="Hauser L."/>
            <person name="Kyrpides N."/>
            <person name="Ivanova N."/>
            <person name="Mikhailova N."/>
            <person name="Haggblom M."/>
            <person name="Rauschenbach I."/>
            <person name="Bini E."/>
            <person name="Woyke T."/>
        </authorList>
    </citation>
    <scope>NUCLEOTIDE SEQUENCE [LARGE SCALE GENOMIC DNA]</scope>
    <source>
        <strain evidence="12">ATCC BAA-1389 / DSM 22839 / S5</strain>
    </source>
</reference>
<dbReference type="PROSITE" id="PS50109">
    <property type="entry name" value="HIS_KIN"/>
    <property type="match status" value="1"/>
</dbReference>
<dbReference type="InParanoid" id="E6W2K9"/>
<feature type="transmembrane region" description="Helical" evidence="8">
    <location>
        <begin position="20"/>
        <end position="38"/>
    </location>
</feature>
<keyword evidence="8" id="KW-0472">Membrane</keyword>
<keyword evidence="8" id="KW-0812">Transmembrane</keyword>
<keyword evidence="11" id="KW-0547">Nucleotide-binding</keyword>
<dbReference type="CDD" id="cd00082">
    <property type="entry name" value="HisKA"/>
    <property type="match status" value="1"/>
</dbReference>
<evidence type="ECO:0000256" key="2">
    <source>
        <dbReference type="ARBA" id="ARBA00012438"/>
    </source>
</evidence>
<evidence type="ECO:0000313" key="11">
    <source>
        <dbReference type="EMBL" id="ADU65593.1"/>
    </source>
</evidence>
<dbReference type="Gene3D" id="1.10.287.130">
    <property type="match status" value="1"/>
</dbReference>
<keyword evidence="6" id="KW-0349">Heme</keyword>
<keyword evidence="4 6" id="KW-0479">Metal-binding</keyword>
<dbReference type="PRINTS" id="PR00344">
    <property type="entry name" value="BCTRLSENSOR"/>
</dbReference>
<proteinExistence type="predicted"/>
<dbReference type="InterPro" id="IPR021796">
    <property type="entry name" value="Tll0287-like_dom"/>
</dbReference>
<keyword evidence="11" id="KW-0067">ATP-binding</keyword>
<feature type="domain" description="Histidine kinase" evidence="9">
    <location>
        <begin position="295"/>
        <end position="516"/>
    </location>
</feature>
<dbReference type="HOGENOM" id="CLU_000445_114_64_0"/>
<dbReference type="AlphaFoldDB" id="E6W2K9"/>
<dbReference type="InterPro" id="IPR003661">
    <property type="entry name" value="HisK_dim/P_dom"/>
</dbReference>
<dbReference type="InterPro" id="IPR003594">
    <property type="entry name" value="HATPase_dom"/>
</dbReference>
<dbReference type="eggNOG" id="COG4191">
    <property type="taxonomic scope" value="Bacteria"/>
</dbReference>
<evidence type="ECO:0000259" key="10">
    <source>
        <dbReference type="PROSITE" id="PS51007"/>
    </source>
</evidence>
<evidence type="ECO:0000256" key="1">
    <source>
        <dbReference type="ARBA" id="ARBA00000085"/>
    </source>
</evidence>
<feature type="coiled-coil region" evidence="7">
    <location>
        <begin position="245"/>
        <end position="279"/>
    </location>
</feature>
<dbReference type="GO" id="GO:0020037">
    <property type="term" value="F:heme binding"/>
    <property type="evidence" value="ECO:0007669"/>
    <property type="project" value="InterPro"/>
</dbReference>
<dbReference type="EMBL" id="CP002432">
    <property type="protein sequence ID" value="ADU65593.1"/>
    <property type="molecule type" value="Genomic_DNA"/>
</dbReference>
<dbReference type="InterPro" id="IPR009056">
    <property type="entry name" value="Cyt_c-like_dom"/>
</dbReference>
<keyword evidence="7" id="KW-0175">Coiled coil</keyword>
<evidence type="ECO:0000256" key="4">
    <source>
        <dbReference type="ARBA" id="ARBA00022723"/>
    </source>
</evidence>
<dbReference type="GO" id="GO:0009055">
    <property type="term" value="F:electron transfer activity"/>
    <property type="evidence" value="ECO:0007669"/>
    <property type="project" value="InterPro"/>
</dbReference>
<evidence type="ECO:0000256" key="3">
    <source>
        <dbReference type="ARBA" id="ARBA00022553"/>
    </source>
</evidence>
<evidence type="ECO:0000256" key="5">
    <source>
        <dbReference type="ARBA" id="ARBA00023004"/>
    </source>
</evidence>
<dbReference type="EC" id="2.7.13.3" evidence="2"/>
<keyword evidence="8" id="KW-1133">Transmembrane helix</keyword>
<dbReference type="SMART" id="SM00387">
    <property type="entry name" value="HATPase_c"/>
    <property type="match status" value="1"/>
</dbReference>
<dbReference type="PROSITE" id="PS51007">
    <property type="entry name" value="CYTC"/>
    <property type="match status" value="1"/>
</dbReference>
<dbReference type="GO" id="GO:0000155">
    <property type="term" value="F:phosphorelay sensor kinase activity"/>
    <property type="evidence" value="ECO:0007669"/>
    <property type="project" value="InterPro"/>
</dbReference>
<keyword evidence="5 6" id="KW-0408">Iron</keyword>
<dbReference type="PANTHER" id="PTHR43065">
    <property type="entry name" value="SENSOR HISTIDINE KINASE"/>
    <property type="match status" value="1"/>
</dbReference>
<evidence type="ECO:0000313" key="12">
    <source>
        <dbReference type="Proteomes" id="UP000002572"/>
    </source>
</evidence>
<dbReference type="STRING" id="653733.Selin_0853"/>
<comment type="catalytic activity">
    <reaction evidence="1">
        <text>ATP + protein L-histidine = ADP + protein N-phospho-L-histidine.</text>
        <dbReference type="EC" id="2.7.13.3"/>
    </reaction>
</comment>
<dbReference type="OrthoDB" id="9799273at2"/>
<gene>
    <name evidence="11" type="ordered locus">Selin_0853</name>
</gene>
<dbReference type="InterPro" id="IPR004358">
    <property type="entry name" value="Sig_transdc_His_kin-like_C"/>
</dbReference>
<dbReference type="Pfam" id="PF11845">
    <property type="entry name" value="Tll0287-like"/>
    <property type="match status" value="1"/>
</dbReference>
<evidence type="ECO:0000259" key="9">
    <source>
        <dbReference type="PROSITE" id="PS50109"/>
    </source>
</evidence>
<keyword evidence="12" id="KW-1185">Reference proteome</keyword>
<dbReference type="SUPFAM" id="SSF47384">
    <property type="entry name" value="Homodimeric domain of signal transducing histidine kinase"/>
    <property type="match status" value="1"/>
</dbReference>
<feature type="domain" description="Cytochrome c" evidence="10">
    <location>
        <begin position="166"/>
        <end position="315"/>
    </location>
</feature>
<dbReference type="KEGG" id="din:Selin_0853"/>
<dbReference type="InterPro" id="IPR036097">
    <property type="entry name" value="HisK_dim/P_sf"/>
</dbReference>
<evidence type="ECO:0000256" key="7">
    <source>
        <dbReference type="SAM" id="Coils"/>
    </source>
</evidence>
<dbReference type="Gene3D" id="3.30.565.10">
    <property type="entry name" value="Histidine kinase-like ATPase, C-terminal domain"/>
    <property type="match status" value="1"/>
</dbReference>
<dbReference type="GO" id="GO:0005524">
    <property type="term" value="F:ATP binding"/>
    <property type="evidence" value="ECO:0007669"/>
    <property type="project" value="UniProtKB-KW"/>
</dbReference>
<accession>E6W2K9</accession>
<dbReference type="InterPro" id="IPR005467">
    <property type="entry name" value="His_kinase_dom"/>
</dbReference>
<keyword evidence="3" id="KW-0597">Phosphoprotein</keyword>
<protein>
    <recommendedName>
        <fullName evidence="2">histidine kinase</fullName>
        <ecNumber evidence="2">2.7.13.3</ecNumber>
    </recommendedName>
</protein>
<feature type="transmembrane region" description="Helical" evidence="8">
    <location>
        <begin position="218"/>
        <end position="238"/>
    </location>
</feature>
<dbReference type="SUPFAM" id="SSF55874">
    <property type="entry name" value="ATPase domain of HSP90 chaperone/DNA topoisomerase II/histidine kinase"/>
    <property type="match status" value="1"/>
</dbReference>
<dbReference type="GO" id="GO:0046872">
    <property type="term" value="F:metal ion binding"/>
    <property type="evidence" value="ECO:0007669"/>
    <property type="project" value="UniProtKB-KW"/>
</dbReference>
<organism evidence="11 12">
    <name type="scientific">Desulfurispirillum indicum (strain ATCC BAA-1389 / DSM 22839 / S5)</name>
    <dbReference type="NCBI Taxonomy" id="653733"/>
    <lineage>
        <taxon>Bacteria</taxon>
        <taxon>Pseudomonadati</taxon>
        <taxon>Chrysiogenota</taxon>
        <taxon>Chrysiogenia</taxon>
        <taxon>Chrysiogenales</taxon>
        <taxon>Chrysiogenaceae</taxon>
        <taxon>Desulfurispirillum</taxon>
    </lineage>
</organism>
<dbReference type="Pfam" id="PF02518">
    <property type="entry name" value="HATPase_c"/>
    <property type="match status" value="1"/>
</dbReference>
<evidence type="ECO:0000256" key="6">
    <source>
        <dbReference type="PROSITE-ProRule" id="PRU00433"/>
    </source>
</evidence>
<dbReference type="RefSeq" id="WP_013505479.1">
    <property type="nucleotide sequence ID" value="NC_014836.1"/>
</dbReference>
<evidence type="ECO:0000256" key="8">
    <source>
        <dbReference type="SAM" id="Phobius"/>
    </source>
</evidence>
<sequence length="516" mass="57582">MGIRHTTEGMTLQRLRWCTGIAIILWITVLLLSLAWNIQSQKRQTLALAQKEAVASMERDIAVRNWLAKRGGIYIHADKGIAPNEFLQHPQRDLAVNGIALTMVNPAYFLRTLMEDPILQSSVRSRIVSTTPIRPENTADSWESYALEQFHRGEPVAFQLVREEGGRHLRGMQPLITSDSCMNCHTEQAFEPGNVGGGISIILDMAPFLAAQNRNISLIALSHVILGSLGLLGITFMYRHSASGLRQVEHAITTLRNNEEQLEKRVEDETRQRRKNEELLVHQSRMATMGKMIAVIGHQWKQPLNVLAILVQDLPEAFRHGEVNQQYLDTAATQAMEQIDFMASTIDDFRNFFDPGKQMETFSVNGAISLALKLIQAQLTHNNIQANLDSQCECSARGHKNEFQQVILNVLVNARDAIYERRCQNPDHHGLAGIIDIRVSCDDGTASVQICDNGTGIAADIAERIFDPYFSTKPGEGSGIGLWMAKSIMEESMGGSIRLEPDRQEGACFTLCFPVV</sequence>
<dbReference type="Proteomes" id="UP000002572">
    <property type="component" value="Chromosome"/>
</dbReference>
<dbReference type="InterPro" id="IPR036890">
    <property type="entry name" value="HATPase_C_sf"/>
</dbReference>
<name>E6W2K9_DESIS</name>